<name>A0A914YLS4_9BILA</name>
<keyword evidence="2" id="KW-1185">Reference proteome</keyword>
<protein>
    <submittedName>
        <fullName evidence="3">Uncharacterized protein</fullName>
    </submittedName>
</protein>
<dbReference type="AlphaFoldDB" id="A0A914YLS4"/>
<evidence type="ECO:0000256" key="1">
    <source>
        <dbReference type="SAM" id="SignalP"/>
    </source>
</evidence>
<dbReference type="WBParaSite" id="PSU_v2.g2128.t1">
    <property type="protein sequence ID" value="PSU_v2.g2128.t1"/>
    <property type="gene ID" value="PSU_v2.g2128"/>
</dbReference>
<proteinExistence type="predicted"/>
<sequence length="127" mass="14027">MAKVVIFAVALFLALLEKSDGIECYRLTQNSQDYVPIANQRFQCPPYVGQCFKFVCMGVNPYISKGCVDYNDPQSQAETLRAQCAGRPGYGSYYTCGNNRCNSASAYSLSFVALFLALLSSWKSSIL</sequence>
<dbReference type="Proteomes" id="UP000887577">
    <property type="component" value="Unplaced"/>
</dbReference>
<organism evidence="2 3">
    <name type="scientific">Panagrolaimus superbus</name>
    <dbReference type="NCBI Taxonomy" id="310955"/>
    <lineage>
        <taxon>Eukaryota</taxon>
        <taxon>Metazoa</taxon>
        <taxon>Ecdysozoa</taxon>
        <taxon>Nematoda</taxon>
        <taxon>Chromadorea</taxon>
        <taxon>Rhabditida</taxon>
        <taxon>Tylenchina</taxon>
        <taxon>Panagrolaimomorpha</taxon>
        <taxon>Panagrolaimoidea</taxon>
        <taxon>Panagrolaimidae</taxon>
        <taxon>Panagrolaimus</taxon>
    </lineage>
</organism>
<evidence type="ECO:0000313" key="3">
    <source>
        <dbReference type="WBParaSite" id="PSU_v2.g2128.t1"/>
    </source>
</evidence>
<reference evidence="3" key="1">
    <citation type="submission" date="2022-11" db="UniProtKB">
        <authorList>
            <consortium name="WormBaseParasite"/>
        </authorList>
    </citation>
    <scope>IDENTIFICATION</scope>
</reference>
<accession>A0A914YLS4</accession>
<evidence type="ECO:0000313" key="2">
    <source>
        <dbReference type="Proteomes" id="UP000887577"/>
    </source>
</evidence>
<keyword evidence="1" id="KW-0732">Signal</keyword>
<feature type="chain" id="PRO_5036696472" evidence="1">
    <location>
        <begin position="22"/>
        <end position="127"/>
    </location>
</feature>
<feature type="signal peptide" evidence="1">
    <location>
        <begin position="1"/>
        <end position="21"/>
    </location>
</feature>